<dbReference type="InterPro" id="IPR003591">
    <property type="entry name" value="Leu-rich_rpt_typical-subtyp"/>
</dbReference>
<feature type="compositionally biased region" description="Polar residues" evidence="11">
    <location>
        <begin position="809"/>
        <end position="819"/>
    </location>
</feature>
<feature type="domain" description="G-protein coupled receptors family 1 profile" evidence="14">
    <location>
        <begin position="921"/>
        <end position="1337"/>
    </location>
</feature>
<evidence type="ECO:0000313" key="15">
    <source>
        <dbReference type="EMBL" id="EEN50514.1"/>
    </source>
</evidence>
<gene>
    <name evidence="15" type="ORF">BRAFLDRAFT_87695</name>
</gene>
<feature type="region of interest" description="Disordered" evidence="11">
    <location>
        <begin position="629"/>
        <end position="889"/>
    </location>
</feature>
<evidence type="ECO:0000256" key="5">
    <source>
        <dbReference type="ARBA" id="ARBA00022737"/>
    </source>
</evidence>
<dbReference type="Gene3D" id="1.20.1070.10">
    <property type="entry name" value="Rhodopsin 7-helix transmembrane proteins"/>
    <property type="match status" value="2"/>
</dbReference>
<dbReference type="FunFam" id="3.80.10.10:FF:002835">
    <property type="entry name" value="Uncharacterized protein"/>
    <property type="match status" value="1"/>
</dbReference>
<dbReference type="eggNOG" id="KOG0619">
    <property type="taxonomic scope" value="Eukaryota"/>
</dbReference>
<feature type="compositionally biased region" description="Acidic residues" evidence="11">
    <location>
        <begin position="633"/>
        <end position="644"/>
    </location>
</feature>
<feature type="transmembrane region" description="Helical" evidence="12">
    <location>
        <begin position="943"/>
        <end position="962"/>
    </location>
</feature>
<keyword evidence="7" id="KW-0297">G-protein coupled receptor</keyword>
<feature type="transmembrane region" description="Helical" evidence="12">
    <location>
        <begin position="1318"/>
        <end position="1340"/>
    </location>
</feature>
<feature type="compositionally biased region" description="Basic and acidic residues" evidence="11">
    <location>
        <begin position="1154"/>
        <end position="1169"/>
    </location>
</feature>
<protein>
    <recommendedName>
        <fullName evidence="14">G-protein coupled receptors family 1 profile domain-containing protein</fullName>
    </recommendedName>
</protein>
<proteinExistence type="predicted"/>
<dbReference type="eggNOG" id="KOG3656">
    <property type="taxonomic scope" value="Eukaryota"/>
</dbReference>
<feature type="transmembrane region" description="Helical" evidence="12">
    <location>
        <begin position="912"/>
        <end position="931"/>
    </location>
</feature>
<feature type="compositionally biased region" description="Basic and acidic residues" evidence="11">
    <location>
        <begin position="781"/>
        <end position="795"/>
    </location>
</feature>
<feature type="compositionally biased region" description="Polar residues" evidence="11">
    <location>
        <begin position="1188"/>
        <end position="1199"/>
    </location>
</feature>
<dbReference type="SMART" id="SM00369">
    <property type="entry name" value="LRR_TYP"/>
    <property type="match status" value="6"/>
</dbReference>
<feature type="transmembrane region" description="Helical" evidence="12">
    <location>
        <begin position="1064"/>
        <end position="1085"/>
    </location>
</feature>
<keyword evidence="13" id="KW-0732">Signal</keyword>
<dbReference type="CDD" id="cd00637">
    <property type="entry name" value="7tm_classA_rhodopsin-like"/>
    <property type="match status" value="1"/>
</dbReference>
<dbReference type="GO" id="GO:0004930">
    <property type="term" value="F:G protein-coupled receptor activity"/>
    <property type="evidence" value="ECO:0007669"/>
    <property type="project" value="UniProtKB-KW"/>
</dbReference>
<dbReference type="PANTHER" id="PTHR24228:SF72">
    <property type="entry name" value="G-PROTEIN COUPLED RECEPTORS FAMILY 1 PROFILE DOMAIN-CONTAINING PROTEIN"/>
    <property type="match status" value="1"/>
</dbReference>
<reference evidence="15" key="1">
    <citation type="journal article" date="2008" name="Nature">
        <title>The amphioxus genome and the evolution of the chordate karyotype.</title>
        <authorList>
            <consortium name="US DOE Joint Genome Institute (JGI-PGF)"/>
            <person name="Putnam N.H."/>
            <person name="Butts T."/>
            <person name="Ferrier D.E.K."/>
            <person name="Furlong R.F."/>
            <person name="Hellsten U."/>
            <person name="Kawashima T."/>
            <person name="Robinson-Rechavi M."/>
            <person name="Shoguchi E."/>
            <person name="Terry A."/>
            <person name="Yu J.-K."/>
            <person name="Benito-Gutierrez E.L."/>
            <person name="Dubchak I."/>
            <person name="Garcia-Fernandez J."/>
            <person name="Gibson-Brown J.J."/>
            <person name="Grigoriev I.V."/>
            <person name="Horton A.C."/>
            <person name="de Jong P.J."/>
            <person name="Jurka J."/>
            <person name="Kapitonov V.V."/>
            <person name="Kohara Y."/>
            <person name="Kuroki Y."/>
            <person name="Lindquist E."/>
            <person name="Lucas S."/>
            <person name="Osoegawa K."/>
            <person name="Pennacchio L.A."/>
            <person name="Salamov A.A."/>
            <person name="Satou Y."/>
            <person name="Sauka-Spengler T."/>
            <person name="Schmutz J."/>
            <person name="Shin-I T."/>
            <person name="Toyoda A."/>
            <person name="Bronner-Fraser M."/>
            <person name="Fujiyama A."/>
            <person name="Holland L.Z."/>
            <person name="Holland P.W.H."/>
            <person name="Satoh N."/>
            <person name="Rokhsar D.S."/>
        </authorList>
    </citation>
    <scope>NUCLEOTIDE SEQUENCE [LARGE SCALE GENOMIC DNA]</scope>
    <source>
        <strain evidence="15">S238N-H82</strain>
        <tissue evidence="15">Testes</tissue>
    </source>
</reference>
<evidence type="ECO:0000256" key="7">
    <source>
        <dbReference type="ARBA" id="ARBA00023040"/>
    </source>
</evidence>
<dbReference type="SUPFAM" id="SSF81321">
    <property type="entry name" value="Family A G protein-coupled receptor-like"/>
    <property type="match status" value="1"/>
</dbReference>
<dbReference type="InterPro" id="IPR032675">
    <property type="entry name" value="LRR_dom_sf"/>
</dbReference>
<evidence type="ECO:0000256" key="2">
    <source>
        <dbReference type="ARBA" id="ARBA00022475"/>
    </source>
</evidence>
<feature type="transmembrane region" description="Helical" evidence="12">
    <location>
        <begin position="1291"/>
        <end position="1312"/>
    </location>
</feature>
<evidence type="ECO:0000256" key="8">
    <source>
        <dbReference type="ARBA" id="ARBA00023136"/>
    </source>
</evidence>
<feature type="compositionally biased region" description="Low complexity" evidence="11">
    <location>
        <begin position="824"/>
        <end position="842"/>
    </location>
</feature>
<feature type="transmembrane region" description="Helical" evidence="12">
    <location>
        <begin position="982"/>
        <end position="1005"/>
    </location>
</feature>
<keyword evidence="5" id="KW-0677">Repeat</keyword>
<dbReference type="PANTHER" id="PTHR24228">
    <property type="entry name" value="B2 BRADYKININ RECEPTOR/ANGIOTENSIN II RECEPTOR"/>
    <property type="match status" value="1"/>
</dbReference>
<feature type="signal peptide" evidence="13">
    <location>
        <begin position="1"/>
        <end position="20"/>
    </location>
</feature>
<feature type="compositionally biased region" description="Polar residues" evidence="11">
    <location>
        <begin position="1208"/>
        <end position="1221"/>
    </location>
</feature>
<feature type="transmembrane region" description="Helical" evidence="12">
    <location>
        <begin position="1017"/>
        <end position="1039"/>
    </location>
</feature>
<keyword evidence="4 12" id="KW-0812">Transmembrane</keyword>
<evidence type="ECO:0000256" key="6">
    <source>
        <dbReference type="ARBA" id="ARBA00022989"/>
    </source>
</evidence>
<dbReference type="GO" id="GO:0005886">
    <property type="term" value="C:plasma membrane"/>
    <property type="evidence" value="ECO:0007669"/>
    <property type="project" value="UniProtKB-SubCell"/>
</dbReference>
<evidence type="ECO:0000256" key="12">
    <source>
        <dbReference type="SAM" id="Phobius"/>
    </source>
</evidence>
<evidence type="ECO:0000256" key="13">
    <source>
        <dbReference type="SAM" id="SignalP"/>
    </source>
</evidence>
<keyword evidence="8 12" id="KW-0472">Membrane</keyword>
<feature type="region of interest" description="Disordered" evidence="11">
    <location>
        <begin position="541"/>
        <end position="570"/>
    </location>
</feature>
<dbReference type="InterPro" id="IPR017452">
    <property type="entry name" value="GPCR_Rhodpsn_7TM"/>
</dbReference>
<organism>
    <name type="scientific">Branchiostoma floridae</name>
    <name type="common">Florida lancelet</name>
    <name type="synonym">Amphioxus</name>
    <dbReference type="NCBI Taxonomy" id="7739"/>
    <lineage>
        <taxon>Eukaryota</taxon>
        <taxon>Metazoa</taxon>
        <taxon>Chordata</taxon>
        <taxon>Cephalochordata</taxon>
        <taxon>Leptocardii</taxon>
        <taxon>Amphioxiformes</taxon>
        <taxon>Branchiostomatidae</taxon>
        <taxon>Branchiostoma</taxon>
    </lineage>
</organism>
<dbReference type="SUPFAM" id="SSF52058">
    <property type="entry name" value="L domain-like"/>
    <property type="match status" value="1"/>
</dbReference>
<evidence type="ECO:0000256" key="1">
    <source>
        <dbReference type="ARBA" id="ARBA00004651"/>
    </source>
</evidence>
<sequence>MPTTQGMLSLFVLLLSYTNALQEGKKFCSSKCRYDPFVVFGICNGVDLQLDPTIFARSLSSGCASCDNIDLKDLGINNGHEIVNNGFPACLPASIDILRLSDLHISWLVGSFFATLPRLRYLYVINGTVDSIEPGTFTNISRLNTLVISGNKLSRLACGWFNGLHFLKNLGLTDNRLTLIEAGALQNLTALRALVLAQNLLNRLEREYFEGLSAVELIDLNHNNIEAIEPGTFKPCPILMALFLSGNRLSVLSEGWSVGLGNLLVIFSMSDNTFRCMCSSAWIPEYLSVLSAIPGETGDAVCQFPLERKGEAISETLLQRLPPCLHPKVAVSAQNGGQTFTCDVYWEEEPYISWQLPGSLVLTVHVPGRYARTSGASSLTHPANITAHVEHNVSLEGWAFPCAVPNVNESVNSTACGNFFGKTTSLLVIGQSQAVRWNYQAVHCVASFSQGSAMNNVTASAVISVEESLVEEVTTKNGQDTSRTTDMTPTTTMVLSFLLGESTPDNNKEVYIWISVACAAALVGLWGYLLVAKLWCDHTDDSTKPGHSKEESTDVSDHEYATINDEDDSDVLREHQYEEIRDDVTSSAYIPHDQRSSVHLENNRESRKPNPFYTFNICERRVRGLYTISENDTAAEEPSEDDDVLGIAEGPSSDGSGGDGGMSGSAEGTSRDGDATDTGMSGSAEGLSEAAGMSGRAEGTSRDGDDTDTGMSGSAEGLSEAAGMSGRAEGTSRDGDATDTGMSGSAEGLSEAADISGRAEGTSRDGDDTDTGPSGDGVVEDGDKPRSTEMPSRDSSDEDAGMSSDKDTGMSSTKDTGMSSVEDAGMSSAEGAGMSSAENAGMPSAEGAGMSSTEDAGMSCAEDDGISSAEGAGMSSAEGAGMSSAEGAGMSCAEDAGMSNAEGAGTSSAEDAVIMVVTVVGCLLTIVAIWVRPDLRKLANVPLVSISCADILFVIFGPAFWIEHFLQPQWKPPGALCSFLGYIIPVLWGVSLGHMCCIALQRYFLICTNSECLKSNSVLIIMLLLTWLNPIVSFLPLYLPEEVKVDPKIKRCSVAGSTNISAKILVYITVFIIPYVVAITCYGLIHKHVRKSTKRVKSHALRQSKGFTVRFTRGKGGNSSRSPTMTASVRVTNSTGDPHGGAWLGDDNSSSSNEEGRKTDQNEPTESKRSKITTVSDDQTDTSKNQDHVGQNPSIYDNEQNGDDHNGQCETNDTSLVSAETDQTDRSENQQDQDLSSDDEELKENIRIMPDTVQVSDISNNSGTNEQKYHVSLSKSSQNSAAERQITKMMLTLFLVYSVCCMPMTIMAMVSSKVSSEAFIVGQVLMALNGALNPIVYGLMNTRIREGYKYILDGILNFIN</sequence>
<evidence type="ECO:0000256" key="4">
    <source>
        <dbReference type="ARBA" id="ARBA00022692"/>
    </source>
</evidence>
<dbReference type="InterPro" id="IPR001611">
    <property type="entry name" value="Leu-rich_rpt"/>
</dbReference>
<evidence type="ECO:0000256" key="11">
    <source>
        <dbReference type="SAM" id="MobiDB-lite"/>
    </source>
</evidence>
<dbReference type="Pfam" id="PF00001">
    <property type="entry name" value="7tm_1"/>
    <property type="match status" value="1"/>
</dbReference>
<dbReference type="PROSITE" id="PS50262">
    <property type="entry name" value="G_PROTEIN_RECEP_F1_2"/>
    <property type="match status" value="1"/>
</dbReference>
<feature type="compositionally biased region" description="Basic and acidic residues" evidence="11">
    <location>
        <begin position="592"/>
        <end position="608"/>
    </location>
</feature>
<evidence type="ECO:0000256" key="9">
    <source>
        <dbReference type="ARBA" id="ARBA00023170"/>
    </source>
</evidence>
<accession>C3ZAC1</accession>
<feature type="compositionally biased region" description="Basic and acidic residues" evidence="11">
    <location>
        <begin position="541"/>
        <end position="560"/>
    </location>
</feature>
<comment type="subcellular location">
    <subcellularLocation>
        <location evidence="1">Cell membrane</location>
        <topology evidence="1">Multi-pass membrane protein</topology>
    </subcellularLocation>
</comment>
<keyword evidence="2" id="KW-1003">Cell membrane</keyword>
<dbReference type="FunFam" id="1.20.1070.10:FF:000877">
    <property type="entry name" value="Uncharacterized protein"/>
    <property type="match status" value="1"/>
</dbReference>
<keyword evidence="6 12" id="KW-1133">Transmembrane helix</keyword>
<keyword evidence="3" id="KW-0433">Leucine-rich repeat</keyword>
<feature type="region of interest" description="Disordered" evidence="11">
    <location>
        <begin position="582"/>
        <end position="611"/>
    </location>
</feature>
<feature type="compositionally biased region" description="Low complexity" evidence="11">
    <location>
        <begin position="867"/>
        <end position="889"/>
    </location>
</feature>
<evidence type="ECO:0000256" key="10">
    <source>
        <dbReference type="ARBA" id="ARBA00023224"/>
    </source>
</evidence>
<evidence type="ECO:0000259" key="14">
    <source>
        <dbReference type="PROSITE" id="PS50262"/>
    </source>
</evidence>
<feature type="chain" id="PRO_5002934533" description="G-protein coupled receptors family 1 profile domain-containing protein" evidence="13">
    <location>
        <begin position="21"/>
        <end position="1360"/>
    </location>
</feature>
<dbReference type="InParanoid" id="C3ZAC1"/>
<dbReference type="EMBL" id="GG666602">
    <property type="protein sequence ID" value="EEN50514.1"/>
    <property type="molecule type" value="Genomic_DNA"/>
</dbReference>
<keyword evidence="10" id="KW-0807">Transducer</keyword>
<feature type="compositionally biased region" description="Polar residues" evidence="11">
    <location>
        <begin position="1118"/>
        <end position="1136"/>
    </location>
</feature>
<dbReference type="Gene3D" id="3.80.10.10">
    <property type="entry name" value="Ribonuclease Inhibitor"/>
    <property type="match status" value="1"/>
</dbReference>
<keyword evidence="9" id="KW-0675">Receptor</keyword>
<evidence type="ECO:0000256" key="3">
    <source>
        <dbReference type="ARBA" id="ARBA00022614"/>
    </source>
</evidence>
<name>C3ZAC1_BRAFL</name>
<dbReference type="InterPro" id="IPR000276">
    <property type="entry name" value="GPCR_Rhodpsn"/>
</dbReference>
<dbReference type="Pfam" id="PF13855">
    <property type="entry name" value="LRR_8"/>
    <property type="match status" value="1"/>
</dbReference>
<dbReference type="PRINTS" id="PR00237">
    <property type="entry name" value="GPCRRHODOPSN"/>
</dbReference>
<feature type="region of interest" description="Disordered" evidence="11">
    <location>
        <begin position="1110"/>
        <end position="1240"/>
    </location>
</feature>